<dbReference type="InterPro" id="IPR040168">
    <property type="entry name" value="Not2/3/5"/>
</dbReference>
<proteinExistence type="inferred from homology"/>
<dbReference type="Gene3D" id="2.30.30.1020">
    <property type="entry name" value="CCR4-NOT complex subunit 2/3/5, C-terminal domain"/>
    <property type="match status" value="1"/>
</dbReference>
<feature type="region of interest" description="Disordered" evidence="4">
    <location>
        <begin position="62"/>
        <end position="87"/>
    </location>
</feature>
<keyword evidence="6" id="KW-1185">Reference proteome</keyword>
<evidence type="ECO:0000259" key="5">
    <source>
        <dbReference type="Pfam" id="PF04153"/>
    </source>
</evidence>
<feature type="compositionally biased region" description="Polar residues" evidence="4">
    <location>
        <begin position="70"/>
        <end position="87"/>
    </location>
</feature>
<evidence type="ECO:0000313" key="6">
    <source>
        <dbReference type="Proteomes" id="UP000887569"/>
    </source>
</evidence>
<reference evidence="7" key="1">
    <citation type="submission" date="2022-11" db="UniProtKB">
        <authorList>
            <consortium name="WormBaseParasite"/>
        </authorList>
    </citation>
    <scope>IDENTIFICATION</scope>
</reference>
<dbReference type="GO" id="GO:0030015">
    <property type="term" value="C:CCR4-NOT core complex"/>
    <property type="evidence" value="ECO:0007669"/>
    <property type="project" value="InterPro"/>
</dbReference>
<comment type="similarity">
    <text evidence="1">Belongs to the CNOT2/3/5 family.</text>
</comment>
<feature type="domain" description="NOT2/NOT3/NOT5 C-terminal" evidence="5">
    <location>
        <begin position="1"/>
        <end position="56"/>
    </location>
</feature>
<dbReference type="Pfam" id="PF04153">
    <property type="entry name" value="NOT2_3_5_C"/>
    <property type="match status" value="1"/>
</dbReference>
<evidence type="ECO:0000256" key="3">
    <source>
        <dbReference type="ARBA" id="ARBA00023163"/>
    </source>
</evidence>
<dbReference type="PANTHER" id="PTHR23326">
    <property type="entry name" value="CCR4 NOT-RELATED"/>
    <property type="match status" value="1"/>
</dbReference>
<evidence type="ECO:0000256" key="2">
    <source>
        <dbReference type="ARBA" id="ARBA00023015"/>
    </source>
</evidence>
<protein>
    <submittedName>
        <fullName evidence="7">NOT2/NOT3/NOT5 C-terminal domain-containing protein</fullName>
    </submittedName>
</protein>
<keyword evidence="3" id="KW-0804">Transcription</keyword>
<evidence type="ECO:0000313" key="7">
    <source>
        <dbReference type="WBParaSite" id="PgE616_g001_t01"/>
    </source>
</evidence>
<dbReference type="InterPro" id="IPR007282">
    <property type="entry name" value="NOT2/3/5_C"/>
</dbReference>
<accession>A0A915A3Z5</accession>
<organism evidence="6 7">
    <name type="scientific">Parascaris univalens</name>
    <name type="common">Nematode worm</name>
    <dbReference type="NCBI Taxonomy" id="6257"/>
    <lineage>
        <taxon>Eukaryota</taxon>
        <taxon>Metazoa</taxon>
        <taxon>Ecdysozoa</taxon>
        <taxon>Nematoda</taxon>
        <taxon>Chromadorea</taxon>
        <taxon>Rhabditida</taxon>
        <taxon>Spirurina</taxon>
        <taxon>Ascaridomorpha</taxon>
        <taxon>Ascaridoidea</taxon>
        <taxon>Ascarididae</taxon>
        <taxon>Parascaris</taxon>
    </lineage>
</organism>
<sequence length="87" mass="10179">NRGWRYHVSLHVWLVRSDQGELKERTTSHETGFYNVFDPVEWRKVRRELELQYNQLEGRPRLPESLVEPSGSQYFQADASNSSPGSS</sequence>
<dbReference type="GO" id="GO:2000036">
    <property type="term" value="P:regulation of stem cell population maintenance"/>
    <property type="evidence" value="ECO:0007669"/>
    <property type="project" value="UniProtKB-ARBA"/>
</dbReference>
<keyword evidence="2" id="KW-0805">Transcription regulation</keyword>
<name>A0A915A3Z5_PARUN</name>
<dbReference type="InterPro" id="IPR038635">
    <property type="entry name" value="CCR4-NOT_su2/3/5_C_sf"/>
</dbReference>
<evidence type="ECO:0000256" key="4">
    <source>
        <dbReference type="SAM" id="MobiDB-lite"/>
    </source>
</evidence>
<evidence type="ECO:0000256" key="1">
    <source>
        <dbReference type="ARBA" id="ARBA00007682"/>
    </source>
</evidence>
<dbReference type="WBParaSite" id="PgE616_g001_t01">
    <property type="protein sequence ID" value="PgE616_g001_t01"/>
    <property type="gene ID" value="PgE616_g001"/>
</dbReference>
<dbReference type="Proteomes" id="UP000887569">
    <property type="component" value="Unplaced"/>
</dbReference>
<dbReference type="GO" id="GO:0006355">
    <property type="term" value="P:regulation of DNA-templated transcription"/>
    <property type="evidence" value="ECO:0007669"/>
    <property type="project" value="InterPro"/>
</dbReference>
<dbReference type="AlphaFoldDB" id="A0A915A3Z5"/>